<gene>
    <name evidence="2" type="ORF">HNQ39_000901</name>
</gene>
<keyword evidence="3" id="KW-1185">Reference proteome</keyword>
<organism evidence="2 3">
    <name type="scientific">Armatimonas rosea</name>
    <dbReference type="NCBI Taxonomy" id="685828"/>
    <lineage>
        <taxon>Bacteria</taxon>
        <taxon>Bacillati</taxon>
        <taxon>Armatimonadota</taxon>
        <taxon>Armatimonadia</taxon>
        <taxon>Armatimonadales</taxon>
        <taxon>Armatimonadaceae</taxon>
        <taxon>Armatimonas</taxon>
    </lineage>
</organism>
<feature type="compositionally biased region" description="Polar residues" evidence="1">
    <location>
        <begin position="128"/>
        <end position="145"/>
    </location>
</feature>
<evidence type="ECO:0000313" key="2">
    <source>
        <dbReference type="EMBL" id="MBB6049139.1"/>
    </source>
</evidence>
<protein>
    <submittedName>
        <fullName evidence="2">Uncharacterized protein</fullName>
    </submittedName>
</protein>
<dbReference type="AlphaFoldDB" id="A0A7W9SNI1"/>
<reference evidence="2 3" key="1">
    <citation type="submission" date="2020-08" db="EMBL/GenBank/DDBJ databases">
        <title>Genomic Encyclopedia of Type Strains, Phase IV (KMG-IV): sequencing the most valuable type-strain genomes for metagenomic binning, comparative biology and taxonomic classification.</title>
        <authorList>
            <person name="Goeker M."/>
        </authorList>
    </citation>
    <scope>NUCLEOTIDE SEQUENCE [LARGE SCALE GENOMIC DNA]</scope>
    <source>
        <strain evidence="2 3">DSM 23562</strain>
    </source>
</reference>
<dbReference type="Proteomes" id="UP000520814">
    <property type="component" value="Unassembled WGS sequence"/>
</dbReference>
<accession>A0A7W9SNI1</accession>
<comment type="caution">
    <text evidence="2">The sequence shown here is derived from an EMBL/GenBank/DDBJ whole genome shotgun (WGS) entry which is preliminary data.</text>
</comment>
<sequence>MRPVIPISLVLTAATAGGILVHKTQAAQQQPLFTEAERKALVSFWNAPGRYSVEVSSPTPGKPGPWAVRLTPEGSTWFLAYQRAVTGGKKIPPSQTAKGGVTEWESWIDSKIAWDKFQAQRLADAANGANQTTVASSGTTPVRQQPTPPPYPGLAPAGLIAAAGNPPAAFHNATVPLQYTVRFDENDEPYVYRDNVRFDKDRFAYYRFAKGVVSYGKRVKDIPEAELSILFKEAGFSPSERKCFAQVSALEGGFETTQTYDTGYVSVGFIQFVTMADGSGEQDICKALALEKKENPAAFQQDFRQFGLDIQTDKTLTVVDPVTGVELQGKDAVNKIIEDKRLTAIWQRAGRRSAAFRVAQIKQAKASYWPENDPITVTLTDGTKLTGTVGDVVQSEAGLATLLDRKINTGNIRPFVDVVAKVMTENKLKTLAEAAKYEKPIVAELTYRRSFLEEPSLSQPPAPPTPKPIQTAHASHFSLFGWFKDLLHL</sequence>
<evidence type="ECO:0000313" key="3">
    <source>
        <dbReference type="Proteomes" id="UP000520814"/>
    </source>
</evidence>
<dbReference type="RefSeq" id="WP_184192757.1">
    <property type="nucleotide sequence ID" value="NZ_JACHGW010000001.1"/>
</dbReference>
<proteinExistence type="predicted"/>
<name>A0A7W9SNI1_ARMRO</name>
<feature type="region of interest" description="Disordered" evidence="1">
    <location>
        <begin position="128"/>
        <end position="151"/>
    </location>
</feature>
<evidence type="ECO:0000256" key="1">
    <source>
        <dbReference type="SAM" id="MobiDB-lite"/>
    </source>
</evidence>
<dbReference type="EMBL" id="JACHGW010000001">
    <property type="protein sequence ID" value="MBB6049139.1"/>
    <property type="molecule type" value="Genomic_DNA"/>
</dbReference>